<reference evidence="3" key="2">
    <citation type="submission" date="2021-04" db="EMBL/GenBank/DDBJ databases">
        <authorList>
            <person name="Gilroy R."/>
        </authorList>
    </citation>
    <scope>NUCLEOTIDE SEQUENCE</scope>
    <source>
        <strain evidence="3">ChiHjej13B12-752</strain>
    </source>
</reference>
<dbReference type="GO" id="GO:0003677">
    <property type="term" value="F:DNA binding"/>
    <property type="evidence" value="ECO:0007669"/>
    <property type="project" value="UniProtKB-KW"/>
</dbReference>
<sequence length="136" mass="15836">MSYHVNYNYESVLFEDFQLLFCGEEYCEPNYQFGPAVRPNFVIHYILKGSGTFYVDNHSYHLNAGQGFVLFPEKQTTYKADSKTPWQYVWIGFKGNLAEAHLKHVGILSQFPIYSAENGHKMVEIIRKMLKIQVVD</sequence>
<proteinExistence type="predicted"/>
<protein>
    <submittedName>
        <fullName evidence="3">AraC family ligand binding domain-containing protein</fullName>
    </submittedName>
</protein>
<dbReference type="InterPro" id="IPR037923">
    <property type="entry name" value="HTH-like"/>
</dbReference>
<keyword evidence="1" id="KW-0238">DNA-binding</keyword>
<comment type="caution">
    <text evidence="3">The sequence shown here is derived from an EMBL/GenBank/DDBJ whole genome shotgun (WGS) entry which is preliminary data.</text>
</comment>
<dbReference type="Proteomes" id="UP000823989">
    <property type="component" value="Unassembled WGS sequence"/>
</dbReference>
<gene>
    <name evidence="3" type="ORF">H9891_06090</name>
</gene>
<dbReference type="Gene3D" id="2.60.120.10">
    <property type="entry name" value="Jelly Rolls"/>
    <property type="match status" value="1"/>
</dbReference>
<dbReference type="EMBL" id="DXHR01000020">
    <property type="protein sequence ID" value="HIW12716.1"/>
    <property type="molecule type" value="Genomic_DNA"/>
</dbReference>
<organism evidence="3 4">
    <name type="scientific">Candidatus Salinicoccus stercoripullorum</name>
    <dbReference type="NCBI Taxonomy" id="2838756"/>
    <lineage>
        <taxon>Bacteria</taxon>
        <taxon>Bacillati</taxon>
        <taxon>Bacillota</taxon>
        <taxon>Bacilli</taxon>
        <taxon>Bacillales</taxon>
        <taxon>Staphylococcaceae</taxon>
        <taxon>Salinicoccus</taxon>
    </lineage>
</organism>
<dbReference type="CDD" id="cd06986">
    <property type="entry name" value="cupin_MmsR-like_N"/>
    <property type="match status" value="1"/>
</dbReference>
<evidence type="ECO:0000259" key="2">
    <source>
        <dbReference type="Pfam" id="PF02311"/>
    </source>
</evidence>
<dbReference type="GO" id="GO:0006355">
    <property type="term" value="P:regulation of DNA-templated transcription"/>
    <property type="evidence" value="ECO:0007669"/>
    <property type="project" value="InterPro"/>
</dbReference>
<dbReference type="InterPro" id="IPR014710">
    <property type="entry name" value="RmlC-like_jellyroll"/>
</dbReference>
<feature type="non-terminal residue" evidence="3">
    <location>
        <position position="136"/>
    </location>
</feature>
<name>A0A9D1QIL2_9STAP</name>
<reference evidence="3" key="1">
    <citation type="journal article" date="2021" name="PeerJ">
        <title>Extensive microbial diversity within the chicken gut microbiome revealed by metagenomics and culture.</title>
        <authorList>
            <person name="Gilroy R."/>
            <person name="Ravi A."/>
            <person name="Getino M."/>
            <person name="Pursley I."/>
            <person name="Horton D.L."/>
            <person name="Alikhan N.F."/>
            <person name="Baker D."/>
            <person name="Gharbi K."/>
            <person name="Hall N."/>
            <person name="Watson M."/>
            <person name="Adriaenssens E.M."/>
            <person name="Foster-Nyarko E."/>
            <person name="Jarju S."/>
            <person name="Secka A."/>
            <person name="Antonio M."/>
            <person name="Oren A."/>
            <person name="Chaudhuri R.R."/>
            <person name="La Ragione R."/>
            <person name="Hildebrand F."/>
            <person name="Pallen M.J."/>
        </authorList>
    </citation>
    <scope>NUCLEOTIDE SEQUENCE</scope>
    <source>
        <strain evidence="3">ChiHjej13B12-752</strain>
    </source>
</reference>
<evidence type="ECO:0000256" key="1">
    <source>
        <dbReference type="ARBA" id="ARBA00023125"/>
    </source>
</evidence>
<feature type="domain" description="AraC-type arabinose-binding/dimerisation" evidence="2">
    <location>
        <begin position="21"/>
        <end position="115"/>
    </location>
</feature>
<evidence type="ECO:0000313" key="4">
    <source>
        <dbReference type="Proteomes" id="UP000823989"/>
    </source>
</evidence>
<evidence type="ECO:0000313" key="3">
    <source>
        <dbReference type="EMBL" id="HIW12716.1"/>
    </source>
</evidence>
<dbReference type="AlphaFoldDB" id="A0A9D1QIL2"/>
<dbReference type="Pfam" id="PF02311">
    <property type="entry name" value="AraC_binding"/>
    <property type="match status" value="1"/>
</dbReference>
<dbReference type="SUPFAM" id="SSF51215">
    <property type="entry name" value="Regulatory protein AraC"/>
    <property type="match status" value="1"/>
</dbReference>
<accession>A0A9D1QIL2</accession>
<dbReference type="InterPro" id="IPR003313">
    <property type="entry name" value="AraC-bd"/>
</dbReference>